<protein>
    <submittedName>
        <fullName evidence="3">MerR family transcriptional regulator</fullName>
    </submittedName>
</protein>
<evidence type="ECO:0000256" key="1">
    <source>
        <dbReference type="ARBA" id="ARBA00023125"/>
    </source>
</evidence>
<dbReference type="SUPFAM" id="SSF46955">
    <property type="entry name" value="Putative DNA-binding domain"/>
    <property type="match status" value="1"/>
</dbReference>
<dbReference type="CDD" id="cd01107">
    <property type="entry name" value="HTH_BmrR"/>
    <property type="match status" value="1"/>
</dbReference>
<sequence>MSTTISVGQFATMTHLSVKTLHHYHHVGLLEPVHVDSETGYRYYSLDQLPTAQLIRRLRDLRMPVADVRDVLVAQDAGERESLIATHIDRLEAELAQTKAAVTSLRALLNNAASPLPVYRRTESTIPAIAITAVVDPIDIEKWWRAALSDVRRAVRTGRFDQTGPAGGMYDESLFRHEPGQATVFVPVAAPRRLGLVEPIVVPAAEVAVTVHHGAIADIDLAYAELGSYIAGQGLAVGPRIREYYHCDHSHTPDQTKWRTEVAWPITDVLSPRA</sequence>
<keyword evidence="1" id="KW-0238">DNA-binding</keyword>
<proteinExistence type="predicted"/>
<reference evidence="3" key="1">
    <citation type="submission" date="2018-01" db="EMBL/GenBank/DDBJ databases">
        <authorList>
            <consortium name="Urmite Genomes"/>
        </authorList>
    </citation>
    <scope>NUCLEOTIDE SEQUENCE [LARGE SCALE GENOMIC DNA]</scope>
    <source>
        <strain evidence="3">AFP003</strain>
    </source>
</reference>
<dbReference type="AlphaFoldDB" id="A0A2K4YFT0"/>
<keyword evidence="4" id="KW-1185">Reference proteome</keyword>
<comment type="caution">
    <text evidence="3">The sequence shown here is derived from an EMBL/GenBank/DDBJ whole genome shotgun (WGS) entry which is preliminary data.</text>
</comment>
<dbReference type="Pfam" id="PF06445">
    <property type="entry name" value="GyrI-like"/>
    <property type="match status" value="1"/>
</dbReference>
<dbReference type="GO" id="GO:0003700">
    <property type="term" value="F:DNA-binding transcription factor activity"/>
    <property type="evidence" value="ECO:0007669"/>
    <property type="project" value="InterPro"/>
</dbReference>
<dbReference type="RefSeq" id="WP_096289769.1">
    <property type="nucleotide sequence ID" value="NZ_FXEG02000005.1"/>
</dbReference>
<name>A0A2K4YFT0_9MYCO</name>
<evidence type="ECO:0000313" key="4">
    <source>
        <dbReference type="Proteomes" id="UP000236318"/>
    </source>
</evidence>
<dbReference type="Gene3D" id="3.20.80.10">
    <property type="entry name" value="Regulatory factor, effector binding domain"/>
    <property type="match status" value="1"/>
</dbReference>
<dbReference type="InterPro" id="IPR047057">
    <property type="entry name" value="MerR_fam"/>
</dbReference>
<dbReference type="InterPro" id="IPR011256">
    <property type="entry name" value="Reg_factor_effector_dom_sf"/>
</dbReference>
<evidence type="ECO:0000259" key="2">
    <source>
        <dbReference type="PROSITE" id="PS50937"/>
    </source>
</evidence>
<dbReference type="InterPro" id="IPR010499">
    <property type="entry name" value="AraC_E-bd"/>
</dbReference>
<dbReference type="OrthoDB" id="7849865at2"/>
<dbReference type="SMART" id="SM00871">
    <property type="entry name" value="AraC_E_bind"/>
    <property type="match status" value="1"/>
</dbReference>
<dbReference type="Pfam" id="PF13411">
    <property type="entry name" value="MerR_1"/>
    <property type="match status" value="1"/>
</dbReference>
<dbReference type="PANTHER" id="PTHR30204">
    <property type="entry name" value="REDOX-CYCLING DRUG-SENSING TRANSCRIPTIONAL ACTIVATOR SOXR"/>
    <property type="match status" value="1"/>
</dbReference>
<evidence type="ECO:0000313" key="3">
    <source>
        <dbReference type="EMBL" id="SOX55624.1"/>
    </source>
</evidence>
<dbReference type="EMBL" id="FXEG02000005">
    <property type="protein sequence ID" value="SOX55624.1"/>
    <property type="molecule type" value="Genomic_DNA"/>
</dbReference>
<dbReference type="PROSITE" id="PS50937">
    <property type="entry name" value="HTH_MERR_2"/>
    <property type="match status" value="1"/>
</dbReference>
<dbReference type="SUPFAM" id="SSF55136">
    <property type="entry name" value="Probable bacterial effector-binding domain"/>
    <property type="match status" value="1"/>
</dbReference>
<dbReference type="InterPro" id="IPR009061">
    <property type="entry name" value="DNA-bd_dom_put_sf"/>
</dbReference>
<dbReference type="InterPro" id="IPR000551">
    <property type="entry name" value="MerR-type_HTH_dom"/>
</dbReference>
<dbReference type="GO" id="GO:0003677">
    <property type="term" value="F:DNA binding"/>
    <property type="evidence" value="ECO:0007669"/>
    <property type="project" value="UniProtKB-KW"/>
</dbReference>
<dbReference type="Gene3D" id="1.10.1660.10">
    <property type="match status" value="1"/>
</dbReference>
<gene>
    <name evidence="3" type="ORF">MAAFP003_4316</name>
</gene>
<organism evidence="3 4">
    <name type="scientific">Mycobacterium ahvazicum</name>
    <dbReference type="NCBI Taxonomy" id="1964395"/>
    <lineage>
        <taxon>Bacteria</taxon>
        <taxon>Bacillati</taxon>
        <taxon>Actinomycetota</taxon>
        <taxon>Actinomycetes</taxon>
        <taxon>Mycobacteriales</taxon>
        <taxon>Mycobacteriaceae</taxon>
        <taxon>Mycobacterium</taxon>
        <taxon>Mycobacterium simiae complex</taxon>
    </lineage>
</organism>
<feature type="domain" description="HTH merR-type" evidence="2">
    <location>
        <begin position="4"/>
        <end position="74"/>
    </location>
</feature>
<dbReference type="PANTHER" id="PTHR30204:SF97">
    <property type="entry name" value="MERR FAMILY REGULATORY PROTEIN"/>
    <property type="match status" value="1"/>
</dbReference>
<dbReference type="Proteomes" id="UP000236318">
    <property type="component" value="Unassembled WGS sequence"/>
</dbReference>
<dbReference type="SMART" id="SM00422">
    <property type="entry name" value="HTH_MERR"/>
    <property type="match status" value="1"/>
</dbReference>
<dbReference type="InterPro" id="IPR029442">
    <property type="entry name" value="GyrI-like"/>
</dbReference>
<accession>A0A2K4YFT0</accession>